<dbReference type="InterPro" id="IPR035810">
    <property type="entry name" value="PEBP_euk"/>
</dbReference>
<proteinExistence type="predicted"/>
<keyword evidence="4" id="KW-1185">Reference proteome</keyword>
<comment type="caution">
    <text evidence="3">The sequence shown here is derived from an EMBL/GenBank/DDBJ whole genome shotgun (WGS) entry which is preliminary data.</text>
</comment>
<dbReference type="PANTHER" id="PTHR11362:SF82">
    <property type="entry name" value="PHOSPHATIDYLETHANOLAMINE-BINDING PROTEIN 4"/>
    <property type="match status" value="1"/>
</dbReference>
<dbReference type="Proteomes" id="UP001556367">
    <property type="component" value="Unassembled WGS sequence"/>
</dbReference>
<keyword evidence="1" id="KW-0175">Coiled coil</keyword>
<dbReference type="InterPro" id="IPR008914">
    <property type="entry name" value="PEBP"/>
</dbReference>
<accession>A0ABR3J4J8</accession>
<sequence>MFAIRKAAFRPVALALRRGNASVVAETASSSATPTPPPSKSAVKPSAAPANSPSDASASTPDTDSVDASAQAKTKGKGRRRQRPVISAEKPRQWNLPLAPGVLPAYDEALKVIQKDSAALKAEAKELQEAINQAEQATSRDEDQLGKMKEKLRILEVQSEINLPDVRWSVANAMVDMSKPVHRHLMEQKWRKDGDLDLLMERIHQMKVVPDVMPDLHPSIDLRVTTVPALEEFRVTRKRYSLVEPGVFLVPYQTRRAPKLYANVFHTDTRLYTLLMVDPDVPDESAESFTAYLHWLQPNIPLCATHQTRIAGLNSHTTYIPPHPQQGTPYHRYVLLLLPQSDPTKPLEIPVVPDSARLGFDTRAFMQEWGFDGARGGGAHMWREIWSEDVSKIYSEVLKTAEPRFGQPPRSDPYATLKRTKRYV</sequence>
<dbReference type="Pfam" id="PF01161">
    <property type="entry name" value="PBP"/>
    <property type="match status" value="1"/>
</dbReference>
<gene>
    <name evidence="3" type="ORF">HGRIS_007371</name>
</gene>
<feature type="compositionally biased region" description="Basic residues" evidence="2">
    <location>
        <begin position="74"/>
        <end position="83"/>
    </location>
</feature>
<evidence type="ECO:0000313" key="3">
    <source>
        <dbReference type="EMBL" id="KAL0950569.1"/>
    </source>
</evidence>
<feature type="region of interest" description="Disordered" evidence="2">
    <location>
        <begin position="26"/>
        <end position="92"/>
    </location>
</feature>
<organism evidence="3 4">
    <name type="scientific">Hohenbuehelia grisea</name>
    <dbReference type="NCBI Taxonomy" id="104357"/>
    <lineage>
        <taxon>Eukaryota</taxon>
        <taxon>Fungi</taxon>
        <taxon>Dikarya</taxon>
        <taxon>Basidiomycota</taxon>
        <taxon>Agaricomycotina</taxon>
        <taxon>Agaricomycetes</taxon>
        <taxon>Agaricomycetidae</taxon>
        <taxon>Agaricales</taxon>
        <taxon>Pleurotineae</taxon>
        <taxon>Pleurotaceae</taxon>
        <taxon>Hohenbuehelia</taxon>
    </lineage>
</organism>
<protein>
    <recommendedName>
        <fullName evidence="5">PEBP-like protein</fullName>
    </recommendedName>
</protein>
<name>A0ABR3J4J8_9AGAR</name>
<dbReference type="SUPFAM" id="SSF49777">
    <property type="entry name" value="PEBP-like"/>
    <property type="match status" value="1"/>
</dbReference>
<dbReference type="Gene3D" id="1.20.58.1180">
    <property type="match status" value="1"/>
</dbReference>
<dbReference type="PANTHER" id="PTHR11362">
    <property type="entry name" value="PHOSPHATIDYLETHANOLAMINE-BINDING PROTEIN"/>
    <property type="match status" value="1"/>
</dbReference>
<evidence type="ECO:0008006" key="5">
    <source>
        <dbReference type="Google" id="ProtNLM"/>
    </source>
</evidence>
<feature type="region of interest" description="Disordered" evidence="2">
    <location>
        <begin position="404"/>
        <end position="424"/>
    </location>
</feature>
<evidence type="ECO:0000313" key="4">
    <source>
        <dbReference type="Proteomes" id="UP001556367"/>
    </source>
</evidence>
<feature type="compositionally biased region" description="Low complexity" evidence="2">
    <location>
        <begin position="40"/>
        <end position="70"/>
    </location>
</feature>
<dbReference type="Gene3D" id="3.90.280.10">
    <property type="entry name" value="PEBP-like"/>
    <property type="match status" value="1"/>
</dbReference>
<feature type="coiled-coil region" evidence="1">
    <location>
        <begin position="110"/>
        <end position="151"/>
    </location>
</feature>
<dbReference type="InterPro" id="IPR036610">
    <property type="entry name" value="PEBP-like_sf"/>
</dbReference>
<reference evidence="4" key="1">
    <citation type="submission" date="2024-06" db="EMBL/GenBank/DDBJ databases">
        <title>Multi-omics analyses provide insights into the biosynthesis of the anticancer antibiotic pleurotin in Hohenbuehelia grisea.</title>
        <authorList>
            <person name="Weaver J.A."/>
            <person name="Alberti F."/>
        </authorList>
    </citation>
    <scope>NUCLEOTIDE SEQUENCE [LARGE SCALE GENOMIC DNA]</scope>
    <source>
        <strain evidence="4">T-177</strain>
    </source>
</reference>
<dbReference type="EMBL" id="JASNQZ010000011">
    <property type="protein sequence ID" value="KAL0950569.1"/>
    <property type="molecule type" value="Genomic_DNA"/>
</dbReference>
<evidence type="ECO:0000256" key="2">
    <source>
        <dbReference type="SAM" id="MobiDB-lite"/>
    </source>
</evidence>
<evidence type="ECO:0000256" key="1">
    <source>
        <dbReference type="SAM" id="Coils"/>
    </source>
</evidence>
<dbReference type="CDD" id="cd00866">
    <property type="entry name" value="PEBP_euk"/>
    <property type="match status" value="1"/>
</dbReference>